<evidence type="ECO:0000313" key="5">
    <source>
        <dbReference type="EMBL" id="KKA19798.1"/>
    </source>
</evidence>
<protein>
    <recommendedName>
        <fullName evidence="4">MYND-type domain-containing protein</fullName>
    </recommendedName>
</protein>
<dbReference type="Gene3D" id="6.10.140.2220">
    <property type="match status" value="1"/>
</dbReference>
<dbReference type="OrthoDB" id="265717at2759"/>
<dbReference type="SUPFAM" id="SSF144232">
    <property type="entry name" value="HIT/MYND zinc finger-like"/>
    <property type="match status" value="1"/>
</dbReference>
<evidence type="ECO:0000256" key="1">
    <source>
        <dbReference type="ARBA" id="ARBA00022723"/>
    </source>
</evidence>
<sequence length="220" mass="25236">MTTNNPVLETDLELEPANLRDDENVFPTLSTLPSTDNIDFDFYNSVDGTFYVPTRHWCLLAEIVNVHFFFRLLLVVRDKAGRHLPVYFYTEERGWDFFAHVTSSVLSASQQNHDHLSLPQQGYTIAILYAHRHLFMDLSVGVKQLELDSIKIIPTSLDNLLELSDQVRTYSAKANGQRACHGCGQRKDSLLKCSKCGLFWYCSKDSQRRRRESDVDASVE</sequence>
<dbReference type="EMBL" id="LASV01000316">
    <property type="protein sequence ID" value="KKA19798.1"/>
    <property type="molecule type" value="Genomic_DNA"/>
</dbReference>
<evidence type="ECO:0000256" key="2">
    <source>
        <dbReference type="ARBA" id="ARBA00022771"/>
    </source>
</evidence>
<keyword evidence="6" id="KW-1185">Reference proteome</keyword>
<dbReference type="RefSeq" id="XP_013326410.1">
    <property type="nucleotide sequence ID" value="XM_013470956.1"/>
</dbReference>
<dbReference type="InterPro" id="IPR002893">
    <property type="entry name" value="Znf_MYND"/>
</dbReference>
<proteinExistence type="predicted"/>
<dbReference type="Pfam" id="PF01753">
    <property type="entry name" value="zf-MYND"/>
    <property type="match status" value="1"/>
</dbReference>
<dbReference type="GO" id="GO:0008270">
    <property type="term" value="F:zinc ion binding"/>
    <property type="evidence" value="ECO:0007669"/>
    <property type="project" value="UniProtKB-KW"/>
</dbReference>
<name>A0A0F4YQA5_RASE3</name>
<organism evidence="5 6">
    <name type="scientific">Rasamsonia emersonii (strain ATCC 16479 / CBS 393.64 / IMI 116815)</name>
    <dbReference type="NCBI Taxonomy" id="1408163"/>
    <lineage>
        <taxon>Eukaryota</taxon>
        <taxon>Fungi</taxon>
        <taxon>Dikarya</taxon>
        <taxon>Ascomycota</taxon>
        <taxon>Pezizomycotina</taxon>
        <taxon>Eurotiomycetes</taxon>
        <taxon>Eurotiomycetidae</taxon>
        <taxon>Eurotiales</taxon>
        <taxon>Trichocomaceae</taxon>
        <taxon>Rasamsonia</taxon>
    </lineage>
</organism>
<reference evidence="5 6" key="1">
    <citation type="submission" date="2015-04" db="EMBL/GenBank/DDBJ databases">
        <authorList>
            <person name="Heijne W.H."/>
            <person name="Fedorova N.D."/>
            <person name="Nierman W.C."/>
            <person name="Vollebregt A.W."/>
            <person name="Zhao Z."/>
            <person name="Wu L."/>
            <person name="Kumar M."/>
            <person name="Stam H."/>
            <person name="van den Berg M.A."/>
            <person name="Pel H.J."/>
        </authorList>
    </citation>
    <scope>NUCLEOTIDE SEQUENCE [LARGE SCALE GENOMIC DNA]</scope>
    <source>
        <strain evidence="5 6">CBS 393.64</strain>
    </source>
</reference>
<keyword evidence="1" id="KW-0479">Metal-binding</keyword>
<evidence type="ECO:0000313" key="6">
    <source>
        <dbReference type="Proteomes" id="UP000053958"/>
    </source>
</evidence>
<comment type="caution">
    <text evidence="5">The sequence shown here is derived from an EMBL/GenBank/DDBJ whole genome shotgun (WGS) entry which is preliminary data.</text>
</comment>
<dbReference type="AlphaFoldDB" id="A0A0F4YQA5"/>
<dbReference type="GeneID" id="25318535"/>
<keyword evidence="2" id="KW-0863">Zinc-finger</keyword>
<evidence type="ECO:0000259" key="4">
    <source>
        <dbReference type="Pfam" id="PF01753"/>
    </source>
</evidence>
<dbReference type="Proteomes" id="UP000053958">
    <property type="component" value="Unassembled WGS sequence"/>
</dbReference>
<keyword evidence="3" id="KW-0862">Zinc</keyword>
<accession>A0A0F4YQA5</accession>
<evidence type="ECO:0000256" key="3">
    <source>
        <dbReference type="ARBA" id="ARBA00022833"/>
    </source>
</evidence>
<gene>
    <name evidence="5" type="ORF">T310_6223</name>
</gene>
<feature type="domain" description="MYND-type" evidence="4">
    <location>
        <begin position="180"/>
        <end position="211"/>
    </location>
</feature>